<reference evidence="1 2" key="1">
    <citation type="submission" date="2018-02" db="EMBL/GenBank/DDBJ databases">
        <authorList>
            <person name="Cohen D.B."/>
            <person name="Kent A.D."/>
        </authorList>
    </citation>
    <scope>NUCLEOTIDE SEQUENCE [LARGE SCALE GENOMIC DNA]</scope>
    <source>
        <strain evidence="1">1</strain>
    </source>
</reference>
<accession>A0A2N9JFA9</accession>
<keyword evidence="2" id="KW-1185">Reference proteome</keyword>
<dbReference type="PANTHER" id="PTHR39420:SF2">
    <property type="entry name" value="HYDROLASE"/>
    <property type="match status" value="1"/>
</dbReference>
<proteinExistence type="predicted"/>
<name>A0A2N9JFA9_9ACTN</name>
<dbReference type="Gene3D" id="1.20.150.30">
    <property type="entry name" value="Zincin-like metallopeptidase, N-terminal domain"/>
    <property type="match status" value="1"/>
</dbReference>
<dbReference type="AlphaFoldDB" id="A0A2N9JFA9"/>
<evidence type="ECO:0000313" key="1">
    <source>
        <dbReference type="EMBL" id="SPD86229.1"/>
    </source>
</evidence>
<protein>
    <recommendedName>
        <fullName evidence="3">Hydrolase</fullName>
    </recommendedName>
</protein>
<gene>
    <name evidence="1" type="ORF">MPLG2_1193</name>
</gene>
<organism evidence="1 2">
    <name type="scientific">Micropruina glycogenica</name>
    <dbReference type="NCBI Taxonomy" id="75385"/>
    <lineage>
        <taxon>Bacteria</taxon>
        <taxon>Bacillati</taxon>
        <taxon>Actinomycetota</taxon>
        <taxon>Actinomycetes</taxon>
        <taxon>Propionibacteriales</taxon>
        <taxon>Nocardioidaceae</taxon>
        <taxon>Micropruina</taxon>
    </lineage>
</organism>
<sequence>MATEPDLPDQGDDRPEENPLAQFLAQFGITPGPDGEFDLAALTGRLQSVMSQFQTQMAGFGPTDPDSGMNWTFTRDIARRVTAANGPDTTPSAAEVARVRDAVGLADLWLDEELTFARLSTPAAAWSRAEWVENTFTTWQQLSNPIVTSLAAALGSLMARETGPGEEFMKPMVRAAASGMFAAQVGQSLGSLATEVLSVSDIGLPLGERPQVALLPTNIEAFGAELENVTEADVLLFLALRETARQRLFAAVGWLGPQLHALVEHYARDITIDTGALEQAIESQLSAAMSADELEQAGQALAGKLFEPAVTAEQTEVLERLETLLALVEGWVDEVVGHTMSRWMPNGAALTEVVRRRRAAGGPAEAALKALVGLELRPRRTRDAANLWAATRATRGVQARDSAWNHPDLIPTSADLDDPLGYAEHGHQAAAPDDLDAELAKLLDEETGDR</sequence>
<dbReference type="NCBIfam" id="TIGR03624">
    <property type="entry name" value="putative hydrolase"/>
    <property type="match status" value="1"/>
</dbReference>
<dbReference type="InterPro" id="IPR042271">
    <property type="entry name" value="Zinicin_2_N"/>
</dbReference>
<dbReference type="SUPFAM" id="SSF55486">
    <property type="entry name" value="Metalloproteases ('zincins'), catalytic domain"/>
    <property type="match status" value="1"/>
</dbReference>
<dbReference type="InterPro" id="IPR018766">
    <property type="entry name" value="Zinicin_2"/>
</dbReference>
<dbReference type="RefSeq" id="WP_105185270.1">
    <property type="nucleotide sequence ID" value="NZ_BAAAGO010000018.1"/>
</dbReference>
<dbReference type="PANTHER" id="PTHR39420">
    <property type="match status" value="1"/>
</dbReference>
<dbReference type="EMBL" id="LT985188">
    <property type="protein sequence ID" value="SPD86229.1"/>
    <property type="molecule type" value="Genomic_DNA"/>
</dbReference>
<dbReference type="Pfam" id="PF10103">
    <property type="entry name" value="Zincin_2"/>
    <property type="match status" value="1"/>
</dbReference>
<dbReference type="KEGG" id="mgg:MPLG2_1193"/>
<dbReference type="Proteomes" id="UP000238164">
    <property type="component" value="Chromosome 1"/>
</dbReference>
<evidence type="ECO:0008006" key="3">
    <source>
        <dbReference type="Google" id="ProtNLM"/>
    </source>
</evidence>
<evidence type="ECO:0000313" key="2">
    <source>
        <dbReference type="Proteomes" id="UP000238164"/>
    </source>
</evidence>
<dbReference type="OrthoDB" id="8478472at2"/>